<dbReference type="EMBL" id="LTAZ01000013">
    <property type="protein sequence ID" value="KYH24559.1"/>
    <property type="molecule type" value="Genomic_DNA"/>
</dbReference>
<evidence type="ECO:0008006" key="3">
    <source>
        <dbReference type="Google" id="ProtNLM"/>
    </source>
</evidence>
<gene>
    <name evidence="1" type="ORF">HAPAU_35420</name>
</gene>
<dbReference type="PATRIC" id="fig|1008153.3.peg.3735"/>
<name>A0A151AAB1_9EURY</name>
<comment type="caution">
    <text evidence="1">The sequence shown here is derived from an EMBL/GenBank/DDBJ whole genome shotgun (WGS) entry which is preliminary data.</text>
</comment>
<reference evidence="1 2" key="1">
    <citation type="submission" date="2016-02" db="EMBL/GenBank/DDBJ databases">
        <title>Genome sequence of Halalkalicoccus paucihalophilus DSM 24557.</title>
        <authorList>
            <person name="Poehlein A."/>
            <person name="Daniel R."/>
        </authorList>
    </citation>
    <scope>NUCLEOTIDE SEQUENCE [LARGE SCALE GENOMIC DNA]</scope>
    <source>
        <strain evidence="1 2">DSM 24557</strain>
    </source>
</reference>
<organism evidence="1 2">
    <name type="scientific">Halalkalicoccus paucihalophilus</name>
    <dbReference type="NCBI Taxonomy" id="1008153"/>
    <lineage>
        <taxon>Archaea</taxon>
        <taxon>Methanobacteriati</taxon>
        <taxon>Methanobacteriota</taxon>
        <taxon>Stenosarchaea group</taxon>
        <taxon>Halobacteria</taxon>
        <taxon>Halobacteriales</taxon>
        <taxon>Halococcaceae</taxon>
        <taxon>Halalkalicoccus</taxon>
    </lineage>
</organism>
<evidence type="ECO:0000313" key="1">
    <source>
        <dbReference type="EMBL" id="KYH24559.1"/>
    </source>
</evidence>
<evidence type="ECO:0000313" key="2">
    <source>
        <dbReference type="Proteomes" id="UP000075321"/>
    </source>
</evidence>
<sequence length="112" mass="12300">MSDPEEVSIEITDRARRVLTEIERERESNVALVLNDGCCDGMGPVAVEADTVGVSDVLIGETRDIKVYAPLIRENARTGYELAIDVVESEGVGSFSLEVSLGYRLTVVERRQ</sequence>
<dbReference type="AlphaFoldDB" id="A0A151AAB1"/>
<proteinExistence type="predicted"/>
<keyword evidence="2" id="KW-1185">Reference proteome</keyword>
<accession>A0A151AAB1</accession>
<dbReference type="Pfam" id="PF05610">
    <property type="entry name" value="DUF779"/>
    <property type="match status" value="1"/>
</dbReference>
<dbReference type="RefSeq" id="WP_066385059.1">
    <property type="nucleotide sequence ID" value="NZ_LTAZ01000013.1"/>
</dbReference>
<dbReference type="InterPro" id="IPR008497">
    <property type="entry name" value="DUF779"/>
</dbReference>
<protein>
    <recommendedName>
        <fullName evidence="3">DUF779 domain-containing protein</fullName>
    </recommendedName>
</protein>
<dbReference type="Proteomes" id="UP000075321">
    <property type="component" value="Unassembled WGS sequence"/>
</dbReference>